<evidence type="ECO:0000256" key="1">
    <source>
        <dbReference type="SAM" id="MobiDB-lite"/>
    </source>
</evidence>
<protein>
    <submittedName>
        <fullName evidence="3">Uncharacterized protein</fullName>
    </submittedName>
</protein>
<dbReference type="RefSeq" id="WP_033516721.1">
    <property type="nucleotide sequence ID" value="NZ_CAUPKV010000032.1"/>
</dbReference>
<evidence type="ECO:0000313" key="4">
    <source>
        <dbReference type="Proteomes" id="UP000029033"/>
    </source>
</evidence>
<dbReference type="AlphaFoldDB" id="A0A087DDE7"/>
<gene>
    <name evidence="3" type="ORF">BSCA_0035</name>
</gene>
<keyword evidence="4" id="KW-1185">Reference proteome</keyword>
<dbReference type="Proteomes" id="UP000029033">
    <property type="component" value="Unassembled WGS sequence"/>
</dbReference>
<feature type="chain" id="PRO_5001820090" evidence="2">
    <location>
        <begin position="29"/>
        <end position="500"/>
    </location>
</feature>
<comment type="caution">
    <text evidence="3">The sequence shown here is derived from an EMBL/GenBank/DDBJ whole genome shotgun (WGS) entry which is preliminary data.</text>
</comment>
<proteinExistence type="predicted"/>
<name>A0A087DDE7_9BIFI</name>
<dbReference type="STRING" id="158787.BSCA_0035"/>
<dbReference type="EMBL" id="JGZO01000012">
    <property type="protein sequence ID" value="KFI93547.1"/>
    <property type="molecule type" value="Genomic_DNA"/>
</dbReference>
<keyword evidence="2" id="KW-0732">Signal</keyword>
<feature type="signal peptide" evidence="2">
    <location>
        <begin position="1"/>
        <end position="28"/>
    </location>
</feature>
<feature type="region of interest" description="Disordered" evidence="1">
    <location>
        <begin position="448"/>
        <end position="467"/>
    </location>
</feature>
<accession>A0A087DDE7</accession>
<dbReference type="GeneID" id="85167146"/>
<sequence length="500" mass="53444">MIRGNMTRRLVMGIMAVAVCLGTGIAMAGSTAAAPVASAAPGSVHRTRPASNTDGCEGKFSALTRGGDVYSYKSVNDNRGQMTGAAENFTQKGEADKNYWFSFSKQFGSGSYEALGVNGGSNGSAGAAYAVKPKIGLDQIARLKRGQRPTFTNEDLAEYTIVKRSADGSFTQSGPLDLRRANARVFSGNIPDKKNYHISAYRIRGGAVNPKDGKYYFAALVVKAQYIPAGRSPQVLNNMGAYLYRLDESNGWNVDFVGWYTIGRRETLQDSGSRTGDIAFNDNGDLYFLYQKADIGTEENKLDFLPAAELNRAAALSVAADAPINAQIDSFRQKEMAVGGGYANVARNSDQAVRPGGKSLNYNSARPGSGWMGQFGANGRSTIVTKGTSGFRLDGLADVGSGHLYISISAAHLTVTAPTVPTATSWAISCQASRNGTRGTPACMMCSRRQKRSSTLPDAASPTPSRSRLCCRRTIRTVAIPRGTTSRWESSRTGWAPGRR</sequence>
<reference evidence="3 4" key="1">
    <citation type="submission" date="2014-03" db="EMBL/GenBank/DDBJ databases">
        <title>Genomics of Bifidobacteria.</title>
        <authorList>
            <person name="Ventura M."/>
            <person name="Milani C."/>
            <person name="Lugli G.A."/>
        </authorList>
    </citation>
    <scope>NUCLEOTIDE SEQUENCE [LARGE SCALE GENOMIC DNA]</scope>
    <source>
        <strain evidence="3 4">LMG 21589</strain>
    </source>
</reference>
<organism evidence="3 4">
    <name type="scientific">Bifidobacterium scardovii</name>
    <dbReference type="NCBI Taxonomy" id="158787"/>
    <lineage>
        <taxon>Bacteria</taxon>
        <taxon>Bacillati</taxon>
        <taxon>Actinomycetota</taxon>
        <taxon>Actinomycetes</taxon>
        <taxon>Bifidobacteriales</taxon>
        <taxon>Bifidobacteriaceae</taxon>
        <taxon>Bifidobacterium</taxon>
    </lineage>
</organism>
<evidence type="ECO:0000256" key="2">
    <source>
        <dbReference type="SAM" id="SignalP"/>
    </source>
</evidence>
<evidence type="ECO:0000313" key="3">
    <source>
        <dbReference type="EMBL" id="KFI93547.1"/>
    </source>
</evidence>